<feature type="compositionally biased region" description="Polar residues" evidence="1">
    <location>
        <begin position="75"/>
        <end position="88"/>
    </location>
</feature>
<feature type="compositionally biased region" description="Polar residues" evidence="1">
    <location>
        <begin position="233"/>
        <end position="245"/>
    </location>
</feature>
<proteinExistence type="predicted"/>
<dbReference type="Proteomes" id="UP000076532">
    <property type="component" value="Unassembled WGS sequence"/>
</dbReference>
<reference evidence="2 3" key="1">
    <citation type="journal article" date="2016" name="Mol. Biol. Evol.">
        <title>Comparative Genomics of Early-Diverging Mushroom-Forming Fungi Provides Insights into the Origins of Lignocellulose Decay Capabilities.</title>
        <authorList>
            <person name="Nagy L.G."/>
            <person name="Riley R."/>
            <person name="Tritt A."/>
            <person name="Adam C."/>
            <person name="Daum C."/>
            <person name="Floudas D."/>
            <person name="Sun H."/>
            <person name="Yadav J.S."/>
            <person name="Pangilinan J."/>
            <person name="Larsson K.H."/>
            <person name="Matsuura K."/>
            <person name="Barry K."/>
            <person name="Labutti K."/>
            <person name="Kuo R."/>
            <person name="Ohm R.A."/>
            <person name="Bhattacharya S.S."/>
            <person name="Shirouzu T."/>
            <person name="Yoshinaga Y."/>
            <person name="Martin F.M."/>
            <person name="Grigoriev I.V."/>
            <person name="Hibbett D.S."/>
        </authorList>
    </citation>
    <scope>NUCLEOTIDE SEQUENCE [LARGE SCALE GENOMIC DNA]</scope>
    <source>
        <strain evidence="2 3">CBS 109695</strain>
    </source>
</reference>
<feature type="region of interest" description="Disordered" evidence="1">
    <location>
        <begin position="69"/>
        <end position="88"/>
    </location>
</feature>
<sequence>MLVYKLPQRAASITTRSDARSAILPQYRSVAVDTAPPSYASRSDTASVLDPGARMDRWRIQIPVGSPAQEALSIPDTSSNGDSSHESASPIAQRTFYYRVYGEVGAVQSKYPFDTTDLAMGCANANWVAPPSTAANIKRFLSTLEGLDDTVLLELYSGATSTAPLEDGRIIPISTGVGPGSSIEDPLMLKILQNGPAPTVPAQVSPPALEAQRSKMRSSWKIPVPTIRRTRGATESSQGSGSPTESARYPPSSPSAGSSMSSPAPSIRSISSISGSPQEREFNVKVKAKWDVDVSDPSWLSIRKGEYLVTDGVIKIVQPKSEKVVLVKNAAGEHGYVYRDDLVGR</sequence>
<dbReference type="AlphaFoldDB" id="A0A166BF89"/>
<feature type="region of interest" description="Disordered" evidence="1">
    <location>
        <begin position="199"/>
        <end position="275"/>
    </location>
</feature>
<gene>
    <name evidence="2" type="ORF">FIBSPDRAFT_836078</name>
</gene>
<feature type="compositionally biased region" description="Low complexity" evidence="1">
    <location>
        <begin position="246"/>
        <end position="275"/>
    </location>
</feature>
<organism evidence="2 3">
    <name type="scientific">Athelia psychrophila</name>
    <dbReference type="NCBI Taxonomy" id="1759441"/>
    <lineage>
        <taxon>Eukaryota</taxon>
        <taxon>Fungi</taxon>
        <taxon>Dikarya</taxon>
        <taxon>Basidiomycota</taxon>
        <taxon>Agaricomycotina</taxon>
        <taxon>Agaricomycetes</taxon>
        <taxon>Agaricomycetidae</taxon>
        <taxon>Atheliales</taxon>
        <taxon>Atheliaceae</taxon>
        <taxon>Athelia</taxon>
    </lineage>
</organism>
<dbReference type="OrthoDB" id="2995174at2759"/>
<evidence type="ECO:0000313" key="3">
    <source>
        <dbReference type="Proteomes" id="UP000076532"/>
    </source>
</evidence>
<accession>A0A166BF89</accession>
<evidence type="ECO:0000313" key="2">
    <source>
        <dbReference type="EMBL" id="KZP12587.1"/>
    </source>
</evidence>
<dbReference type="EMBL" id="KV417645">
    <property type="protein sequence ID" value="KZP12587.1"/>
    <property type="molecule type" value="Genomic_DNA"/>
</dbReference>
<name>A0A166BF89_9AGAM</name>
<protein>
    <submittedName>
        <fullName evidence="2">Uncharacterized protein</fullName>
    </submittedName>
</protein>
<keyword evidence="3" id="KW-1185">Reference proteome</keyword>
<evidence type="ECO:0000256" key="1">
    <source>
        <dbReference type="SAM" id="MobiDB-lite"/>
    </source>
</evidence>